<dbReference type="AlphaFoldDB" id="A0AAD7CCR2"/>
<gene>
    <name evidence="1" type="ORF">B0H17DRAFT_847069</name>
</gene>
<dbReference type="Proteomes" id="UP001221757">
    <property type="component" value="Unassembled WGS sequence"/>
</dbReference>
<keyword evidence="2" id="KW-1185">Reference proteome</keyword>
<feature type="non-terminal residue" evidence="1">
    <location>
        <position position="123"/>
    </location>
</feature>
<dbReference type="EMBL" id="JARKIE010000401">
    <property type="protein sequence ID" value="KAJ7645320.1"/>
    <property type="molecule type" value="Genomic_DNA"/>
</dbReference>
<comment type="caution">
    <text evidence="1">The sequence shown here is derived from an EMBL/GenBank/DDBJ whole genome shotgun (WGS) entry which is preliminary data.</text>
</comment>
<name>A0AAD7CCR2_MYCRO</name>
<reference evidence="1" key="1">
    <citation type="submission" date="2023-03" db="EMBL/GenBank/DDBJ databases">
        <title>Massive genome expansion in bonnet fungi (Mycena s.s.) driven by repeated elements and novel gene families across ecological guilds.</title>
        <authorList>
            <consortium name="Lawrence Berkeley National Laboratory"/>
            <person name="Harder C.B."/>
            <person name="Miyauchi S."/>
            <person name="Viragh M."/>
            <person name="Kuo A."/>
            <person name="Thoen E."/>
            <person name="Andreopoulos B."/>
            <person name="Lu D."/>
            <person name="Skrede I."/>
            <person name="Drula E."/>
            <person name="Henrissat B."/>
            <person name="Morin E."/>
            <person name="Kohler A."/>
            <person name="Barry K."/>
            <person name="LaButti K."/>
            <person name="Morin E."/>
            <person name="Salamov A."/>
            <person name="Lipzen A."/>
            <person name="Mereny Z."/>
            <person name="Hegedus B."/>
            <person name="Baldrian P."/>
            <person name="Stursova M."/>
            <person name="Weitz H."/>
            <person name="Taylor A."/>
            <person name="Grigoriev I.V."/>
            <person name="Nagy L.G."/>
            <person name="Martin F."/>
            <person name="Kauserud H."/>
        </authorList>
    </citation>
    <scope>NUCLEOTIDE SEQUENCE</scope>
    <source>
        <strain evidence="1">CBHHK067</strain>
    </source>
</reference>
<evidence type="ECO:0000313" key="1">
    <source>
        <dbReference type="EMBL" id="KAJ7645320.1"/>
    </source>
</evidence>
<proteinExistence type="predicted"/>
<organism evidence="1 2">
    <name type="scientific">Mycena rosella</name>
    <name type="common">Pink bonnet</name>
    <name type="synonym">Agaricus rosellus</name>
    <dbReference type="NCBI Taxonomy" id="1033263"/>
    <lineage>
        <taxon>Eukaryota</taxon>
        <taxon>Fungi</taxon>
        <taxon>Dikarya</taxon>
        <taxon>Basidiomycota</taxon>
        <taxon>Agaricomycotina</taxon>
        <taxon>Agaricomycetes</taxon>
        <taxon>Agaricomycetidae</taxon>
        <taxon>Agaricales</taxon>
        <taxon>Marasmiineae</taxon>
        <taxon>Mycenaceae</taxon>
        <taxon>Mycena</taxon>
    </lineage>
</organism>
<protein>
    <submittedName>
        <fullName evidence="1">Uncharacterized protein</fullName>
    </submittedName>
</protein>
<sequence length="123" mass="14096">MLKCAKKYGVEFDTCNPSREILGQIPIWHHFGADPDKKQYNNTKACKCLRDNHGVHTTGEGMAILERLSDPAHKRSPVCRCLACDEDRRVRSCNNPIACIQALERRLADLLPKWNPRRPQKDD</sequence>
<accession>A0AAD7CCR2</accession>
<evidence type="ECO:0000313" key="2">
    <source>
        <dbReference type="Proteomes" id="UP001221757"/>
    </source>
</evidence>